<dbReference type="Proteomes" id="UP001433268">
    <property type="component" value="Unassembled WGS sequence"/>
</dbReference>
<sequence length="137" mass="14554">MRKQLVFASELLELMRHAAADRGQRQPAALSGGVTLHSGANIGFEGELREVLRHGDDSHLPTPGLFFYVQGILVMTRNLHVGLKLVKGAPFTTAAVAEDVTFHLGPTIAVLLQSDSIADLAIPGLSNSIPSFSAPSE</sequence>
<keyword evidence="2" id="KW-1185">Reference proteome</keyword>
<proteinExistence type="predicted"/>
<evidence type="ECO:0000313" key="1">
    <source>
        <dbReference type="EMBL" id="KAK8066832.1"/>
    </source>
</evidence>
<name>A0ABR1V7A9_9PEZI</name>
<accession>A0ABR1V7A9</accession>
<dbReference type="EMBL" id="JAQQWN010000009">
    <property type="protein sequence ID" value="KAK8066832.1"/>
    <property type="molecule type" value="Genomic_DNA"/>
</dbReference>
<evidence type="ECO:0000313" key="2">
    <source>
        <dbReference type="Proteomes" id="UP001433268"/>
    </source>
</evidence>
<dbReference type="RefSeq" id="XP_066663585.1">
    <property type="nucleotide sequence ID" value="XM_066817893.1"/>
</dbReference>
<comment type="caution">
    <text evidence="1">The sequence shown here is derived from an EMBL/GenBank/DDBJ whole genome shotgun (WGS) entry which is preliminary data.</text>
</comment>
<protein>
    <submittedName>
        <fullName evidence="1">Uncharacterized protein</fullName>
    </submittedName>
</protein>
<gene>
    <name evidence="1" type="ORF">PG997_013579</name>
</gene>
<dbReference type="GeneID" id="92050953"/>
<reference evidence="1 2" key="1">
    <citation type="submission" date="2023-01" db="EMBL/GenBank/DDBJ databases">
        <title>Analysis of 21 Apiospora genomes using comparative genomics revels a genus with tremendous synthesis potential of carbohydrate active enzymes and secondary metabolites.</title>
        <authorList>
            <person name="Sorensen T."/>
        </authorList>
    </citation>
    <scope>NUCLEOTIDE SEQUENCE [LARGE SCALE GENOMIC DNA]</scope>
    <source>
        <strain evidence="1 2">CBS 114990</strain>
    </source>
</reference>
<organism evidence="1 2">
    <name type="scientific">Apiospora hydei</name>
    <dbReference type="NCBI Taxonomy" id="1337664"/>
    <lineage>
        <taxon>Eukaryota</taxon>
        <taxon>Fungi</taxon>
        <taxon>Dikarya</taxon>
        <taxon>Ascomycota</taxon>
        <taxon>Pezizomycotina</taxon>
        <taxon>Sordariomycetes</taxon>
        <taxon>Xylariomycetidae</taxon>
        <taxon>Amphisphaeriales</taxon>
        <taxon>Apiosporaceae</taxon>
        <taxon>Apiospora</taxon>
    </lineage>
</organism>